<organism evidence="1 2">
    <name type="scientific">Rhodococcus navarretei</name>
    <dbReference type="NCBI Taxonomy" id="3128981"/>
    <lineage>
        <taxon>Bacteria</taxon>
        <taxon>Bacillati</taxon>
        <taxon>Actinomycetota</taxon>
        <taxon>Actinomycetes</taxon>
        <taxon>Mycobacteriales</taxon>
        <taxon>Nocardiaceae</taxon>
        <taxon>Rhodococcus</taxon>
    </lineage>
</organism>
<dbReference type="EMBL" id="JBBPCN010000001">
    <property type="protein sequence ID" value="MEK8071175.1"/>
    <property type="molecule type" value="Genomic_DNA"/>
</dbReference>
<name>A0ABU9CXV6_9NOCA</name>
<keyword evidence="2" id="KW-1185">Reference proteome</keyword>
<dbReference type="RefSeq" id="WP_341441075.1">
    <property type="nucleotide sequence ID" value="NZ_JBBPCN010000001.1"/>
</dbReference>
<accession>A0ABU9CXV6</accession>
<gene>
    <name evidence="1" type="ORF">AABD04_10025</name>
</gene>
<evidence type="ECO:0000313" key="2">
    <source>
        <dbReference type="Proteomes" id="UP001456513"/>
    </source>
</evidence>
<sequence length="52" mass="4890">MGASVQVVAGATVGSASIGIGGHLSTRVPGALEALGLSGSANTEQPILEVAS</sequence>
<evidence type="ECO:0000313" key="1">
    <source>
        <dbReference type="EMBL" id="MEK8071175.1"/>
    </source>
</evidence>
<protein>
    <submittedName>
        <fullName evidence="1">Uncharacterized protein</fullName>
    </submittedName>
</protein>
<dbReference type="Proteomes" id="UP001456513">
    <property type="component" value="Unassembled WGS sequence"/>
</dbReference>
<reference evidence="1 2" key="1">
    <citation type="submission" date="2024-03" db="EMBL/GenBank/DDBJ databases">
        <title>Rhodococcus navarretei sp. nov. and Pseudarthrobacter quantumdoti sp. nov., two new species with the ability to biosynthesize Quantum Dots isolated from soil samples at Union Glacier, Antarctica.</title>
        <authorList>
            <person name="Vargas M."/>
        </authorList>
    </citation>
    <scope>NUCLEOTIDE SEQUENCE [LARGE SCALE GENOMIC DNA]</scope>
    <source>
        <strain evidence="1 2">EXRC-4A-4</strain>
    </source>
</reference>
<comment type="caution">
    <text evidence="1">The sequence shown here is derived from an EMBL/GenBank/DDBJ whole genome shotgun (WGS) entry which is preliminary data.</text>
</comment>
<proteinExistence type="predicted"/>